<keyword evidence="2" id="KW-1185">Reference proteome</keyword>
<evidence type="ECO:0000313" key="2">
    <source>
        <dbReference type="Proteomes" id="UP000827976"/>
    </source>
</evidence>
<name>A0ACB7WLW1_DIOAL</name>
<sequence length="233" mass="26023">MEPPSQITIHVESQDNKESTASSSTKGEPVEEELSKEIRAAIMVIAILVTTVTYQAVLNPPGGFWQDDLQSLNSTGHTAGNPVMATKHPRVYGVFVAVNASAFAISIGVMACLFVPPLHTLGVRFENFLLYLLGKWMKIEYQNFQKGRNISSNPTAVMDELTHLMQYVGFVYFCLLLASALWVFQHLRGPGLVVCIIAYPSINIFALALVFIPRLYQMWKMKKKEEKVRSGRV</sequence>
<organism evidence="1 2">
    <name type="scientific">Dioscorea alata</name>
    <name type="common">Purple yam</name>
    <dbReference type="NCBI Taxonomy" id="55571"/>
    <lineage>
        <taxon>Eukaryota</taxon>
        <taxon>Viridiplantae</taxon>
        <taxon>Streptophyta</taxon>
        <taxon>Embryophyta</taxon>
        <taxon>Tracheophyta</taxon>
        <taxon>Spermatophyta</taxon>
        <taxon>Magnoliopsida</taxon>
        <taxon>Liliopsida</taxon>
        <taxon>Dioscoreales</taxon>
        <taxon>Dioscoreaceae</taxon>
        <taxon>Dioscorea</taxon>
    </lineage>
</organism>
<gene>
    <name evidence="1" type="ORF">IHE45_03G070400</name>
</gene>
<accession>A0ACB7WLW1</accession>
<proteinExistence type="predicted"/>
<dbReference type="EMBL" id="CM037013">
    <property type="protein sequence ID" value="KAH7689042.1"/>
    <property type="molecule type" value="Genomic_DNA"/>
</dbReference>
<protein>
    <submittedName>
        <fullName evidence="1">Caskin/Ankyrin repeat-containing protein</fullName>
    </submittedName>
</protein>
<dbReference type="Proteomes" id="UP000827976">
    <property type="component" value="Chromosome 3"/>
</dbReference>
<evidence type="ECO:0000313" key="1">
    <source>
        <dbReference type="EMBL" id="KAH7689042.1"/>
    </source>
</evidence>
<comment type="caution">
    <text evidence="1">The sequence shown here is derived from an EMBL/GenBank/DDBJ whole genome shotgun (WGS) entry which is preliminary data.</text>
</comment>
<reference evidence="2" key="1">
    <citation type="journal article" date="2022" name="Nat. Commun.">
        <title>Chromosome evolution and the genetic basis of agronomically important traits in greater yam.</title>
        <authorList>
            <person name="Bredeson J.V."/>
            <person name="Lyons J.B."/>
            <person name="Oniyinde I.O."/>
            <person name="Okereke N.R."/>
            <person name="Kolade O."/>
            <person name="Nnabue I."/>
            <person name="Nwadili C.O."/>
            <person name="Hribova E."/>
            <person name="Parker M."/>
            <person name="Nwogha J."/>
            <person name="Shu S."/>
            <person name="Carlson J."/>
            <person name="Kariba R."/>
            <person name="Muthemba S."/>
            <person name="Knop K."/>
            <person name="Barton G.J."/>
            <person name="Sherwood A.V."/>
            <person name="Lopez-Montes A."/>
            <person name="Asiedu R."/>
            <person name="Jamnadass R."/>
            <person name="Muchugi A."/>
            <person name="Goodstein D."/>
            <person name="Egesi C.N."/>
            <person name="Featherston J."/>
            <person name="Asfaw A."/>
            <person name="Simpson G.G."/>
            <person name="Dolezel J."/>
            <person name="Hendre P.S."/>
            <person name="Van Deynze A."/>
            <person name="Kumar P.L."/>
            <person name="Obidiegwu J.E."/>
            <person name="Bhattacharjee R."/>
            <person name="Rokhsar D.S."/>
        </authorList>
    </citation>
    <scope>NUCLEOTIDE SEQUENCE [LARGE SCALE GENOMIC DNA]</scope>
    <source>
        <strain evidence="2">cv. TDa95/00328</strain>
    </source>
</reference>